<dbReference type="STRING" id="1797729.A3A60_03210"/>
<protein>
    <submittedName>
        <fullName evidence="2">Uncharacterized protein</fullName>
    </submittedName>
</protein>
<keyword evidence="1" id="KW-0812">Transmembrane</keyword>
<feature type="transmembrane region" description="Helical" evidence="1">
    <location>
        <begin position="6"/>
        <end position="30"/>
    </location>
</feature>
<keyword evidence="1" id="KW-1133">Transmembrane helix</keyword>
<evidence type="ECO:0000256" key="1">
    <source>
        <dbReference type="SAM" id="Phobius"/>
    </source>
</evidence>
<dbReference type="EMBL" id="MFBS01000010">
    <property type="protein sequence ID" value="OGE10526.1"/>
    <property type="molecule type" value="Genomic_DNA"/>
</dbReference>
<proteinExistence type="predicted"/>
<sequence>MPKSNLLSIPLNFFASLLLISLIAAPIYFAQNFAKVAGVKSEASYIISSQVDKFPQMKLEQVGGSFKISFTKQAPSQAYLSVLIITNPTKETKTYTIIQPPTATRAFFGEDVNNLQNEVKVPPQTSVPISLISTSNQNDQNIQFTIQTQ</sequence>
<gene>
    <name evidence="2" type="ORF">A3A60_03210</name>
</gene>
<evidence type="ECO:0000313" key="2">
    <source>
        <dbReference type="EMBL" id="OGE10526.1"/>
    </source>
</evidence>
<comment type="caution">
    <text evidence="2">The sequence shown here is derived from an EMBL/GenBank/DDBJ whole genome shotgun (WGS) entry which is preliminary data.</text>
</comment>
<dbReference type="Proteomes" id="UP000179227">
    <property type="component" value="Unassembled WGS sequence"/>
</dbReference>
<evidence type="ECO:0000313" key="3">
    <source>
        <dbReference type="Proteomes" id="UP000179227"/>
    </source>
</evidence>
<reference evidence="2 3" key="1">
    <citation type="journal article" date="2016" name="Nat. Commun.">
        <title>Thousands of microbial genomes shed light on interconnected biogeochemical processes in an aquifer system.</title>
        <authorList>
            <person name="Anantharaman K."/>
            <person name="Brown C.T."/>
            <person name="Hug L.A."/>
            <person name="Sharon I."/>
            <person name="Castelle C.J."/>
            <person name="Probst A.J."/>
            <person name="Thomas B.C."/>
            <person name="Singh A."/>
            <person name="Wilkins M.J."/>
            <person name="Karaoz U."/>
            <person name="Brodie E.L."/>
            <person name="Williams K.H."/>
            <person name="Hubbard S.S."/>
            <person name="Banfield J.F."/>
        </authorList>
    </citation>
    <scope>NUCLEOTIDE SEQUENCE [LARGE SCALE GENOMIC DNA]</scope>
</reference>
<dbReference type="AlphaFoldDB" id="A0A1F5I2B9"/>
<keyword evidence="1" id="KW-0472">Membrane</keyword>
<organism evidence="2 3">
    <name type="scientific">Candidatus Curtissbacteria bacterium RIFCSPLOWO2_01_FULL_42_26</name>
    <dbReference type="NCBI Taxonomy" id="1797729"/>
    <lineage>
        <taxon>Bacteria</taxon>
        <taxon>Candidatus Curtissiibacteriota</taxon>
    </lineage>
</organism>
<accession>A0A1F5I2B9</accession>
<name>A0A1F5I2B9_9BACT</name>